<name>F5YI59_TREPZ</name>
<dbReference type="Proteomes" id="UP000009223">
    <property type="component" value="Chromosome"/>
</dbReference>
<dbReference type="HOGENOM" id="CLU_017266_4_1_12"/>
<dbReference type="OrthoDB" id="9802055at2"/>
<dbReference type="Gene3D" id="3.40.350.10">
    <property type="entry name" value="Creatinase/prolidase N-terminal domain"/>
    <property type="match status" value="1"/>
</dbReference>
<feature type="domain" description="Peptidase M24" evidence="1">
    <location>
        <begin position="155"/>
        <end position="353"/>
    </location>
</feature>
<accession>F5YI59</accession>
<dbReference type="InterPro" id="IPR029149">
    <property type="entry name" value="Creatin/AminoP/Spt16_N"/>
</dbReference>
<organism evidence="3 4">
    <name type="scientific">Treponema primitia (strain ATCC BAA-887 / DSM 12427 / ZAS-2)</name>
    <dbReference type="NCBI Taxonomy" id="545694"/>
    <lineage>
        <taxon>Bacteria</taxon>
        <taxon>Pseudomonadati</taxon>
        <taxon>Spirochaetota</taxon>
        <taxon>Spirochaetia</taxon>
        <taxon>Spirochaetales</taxon>
        <taxon>Treponemataceae</taxon>
        <taxon>Treponema</taxon>
    </lineage>
</organism>
<protein>
    <submittedName>
        <fullName evidence="3">Putative peptidase M24</fullName>
    </submittedName>
</protein>
<dbReference type="eggNOG" id="COG0006">
    <property type="taxonomic scope" value="Bacteria"/>
</dbReference>
<dbReference type="RefSeq" id="WP_015709118.1">
    <property type="nucleotide sequence ID" value="NC_015578.1"/>
</dbReference>
<dbReference type="Pfam" id="PF01321">
    <property type="entry name" value="Creatinase_N"/>
    <property type="match status" value="1"/>
</dbReference>
<reference evidence="3 4" key="2">
    <citation type="journal article" date="2011" name="ISME J.">
        <title>RNA-seq reveals cooperative metabolic interactions between two termite-gut spirochete species in co-culture.</title>
        <authorList>
            <person name="Rosenthal A.Z."/>
            <person name="Matson E.G."/>
            <person name="Eldar A."/>
            <person name="Leadbetter J.R."/>
        </authorList>
    </citation>
    <scope>NUCLEOTIDE SEQUENCE [LARGE SCALE GENOMIC DNA]</scope>
    <source>
        <strain evidence="4">ATCC BAA-887 / DSM 12427 / ZAS-2</strain>
    </source>
</reference>
<evidence type="ECO:0000313" key="4">
    <source>
        <dbReference type="Proteomes" id="UP000009223"/>
    </source>
</evidence>
<dbReference type="PANTHER" id="PTHR46112:SF2">
    <property type="entry name" value="XAA-PRO AMINOPEPTIDASE P-RELATED"/>
    <property type="match status" value="1"/>
</dbReference>
<evidence type="ECO:0000259" key="1">
    <source>
        <dbReference type="Pfam" id="PF00557"/>
    </source>
</evidence>
<gene>
    <name evidence="3" type="ordered locus">TREPR_0939</name>
</gene>
<dbReference type="InterPro" id="IPR036005">
    <property type="entry name" value="Creatinase/aminopeptidase-like"/>
</dbReference>
<dbReference type="Gene3D" id="3.90.230.10">
    <property type="entry name" value="Creatinase/methionine aminopeptidase superfamily"/>
    <property type="match status" value="1"/>
</dbReference>
<evidence type="ECO:0000259" key="2">
    <source>
        <dbReference type="Pfam" id="PF01321"/>
    </source>
</evidence>
<dbReference type="InterPro" id="IPR000994">
    <property type="entry name" value="Pept_M24"/>
</dbReference>
<sequence length="374" mass="41596">MRNSGVSKRYDKIKQKMADKFDVVVALSPENVLYFGETFIETQKSLRDRLAIAVLPLAQDPVMIACIIEENTVEDEVWIKDKRYYFEFKESPIQFLVDALKERGLAEKRIGIELDYLSAQYYIELKRLLPDANIQPCTDLFGAIRSIKEPEEITKLQNAGIATRKAFEKALAESSPGDLETDLSKRAARGLIDAGFSSIEFLVMGTGKRSILVHGLPQDLPLEAGELGRIDFGGLLKHYNSDLARTFTIGAPNAKHQDVYSRMCKAYIAAIESCKVGVPANTPFFTAKDCCEKLGLPFARVHEGHGLGLTVHEYPMLAPGNGAPLEENMVVCVEHALHLDGYRYHLEDLVLISAKGPIILTEPDNFNPGLLLIK</sequence>
<dbReference type="STRING" id="545694.TREPR_0939"/>
<dbReference type="Pfam" id="PF00557">
    <property type="entry name" value="Peptidase_M24"/>
    <property type="match status" value="1"/>
</dbReference>
<dbReference type="SUPFAM" id="SSF53092">
    <property type="entry name" value="Creatinase/prolidase N-terminal domain"/>
    <property type="match status" value="1"/>
</dbReference>
<reference evidence="4" key="1">
    <citation type="submission" date="2009-12" db="EMBL/GenBank/DDBJ databases">
        <title>Complete sequence of Treponema primitia strain ZAS-2.</title>
        <authorList>
            <person name="Tetu S.G."/>
            <person name="Matson E."/>
            <person name="Ren Q."/>
            <person name="Seshadri R."/>
            <person name="Elbourne L."/>
            <person name="Hassan K.A."/>
            <person name="Durkin A."/>
            <person name="Radune D."/>
            <person name="Mohamoud Y."/>
            <person name="Shay R."/>
            <person name="Jin S."/>
            <person name="Zhang X."/>
            <person name="Lucey K."/>
            <person name="Ballor N.R."/>
            <person name="Ottesen E."/>
            <person name="Rosenthal R."/>
            <person name="Allen A."/>
            <person name="Leadbetter J.R."/>
            <person name="Paulsen I.T."/>
        </authorList>
    </citation>
    <scope>NUCLEOTIDE SEQUENCE [LARGE SCALE GENOMIC DNA]</scope>
    <source>
        <strain evidence="4">ATCC BAA-887 / DSM 12427 / ZAS-2</strain>
    </source>
</reference>
<dbReference type="AlphaFoldDB" id="F5YI59"/>
<feature type="domain" description="Creatinase N-terminal" evidence="2">
    <location>
        <begin position="9"/>
        <end position="147"/>
    </location>
</feature>
<evidence type="ECO:0000313" key="3">
    <source>
        <dbReference type="EMBL" id="AEF85068.1"/>
    </source>
</evidence>
<proteinExistence type="predicted"/>
<dbReference type="InterPro" id="IPR000587">
    <property type="entry name" value="Creatinase_N"/>
</dbReference>
<dbReference type="EMBL" id="CP001843">
    <property type="protein sequence ID" value="AEF85068.1"/>
    <property type="molecule type" value="Genomic_DNA"/>
</dbReference>
<dbReference type="SUPFAM" id="SSF55920">
    <property type="entry name" value="Creatinase/aminopeptidase"/>
    <property type="match status" value="1"/>
</dbReference>
<keyword evidence="4" id="KW-1185">Reference proteome</keyword>
<dbReference type="InterPro" id="IPR050659">
    <property type="entry name" value="Peptidase_M24B"/>
</dbReference>
<dbReference type="CDD" id="cd01066">
    <property type="entry name" value="APP_MetAP"/>
    <property type="match status" value="1"/>
</dbReference>
<dbReference type="KEGG" id="tpi:TREPR_0939"/>
<dbReference type="PANTHER" id="PTHR46112">
    <property type="entry name" value="AMINOPEPTIDASE"/>
    <property type="match status" value="1"/>
</dbReference>